<evidence type="ECO:0000313" key="9">
    <source>
        <dbReference type="Proteomes" id="UP000281915"/>
    </source>
</evidence>
<dbReference type="GO" id="GO:0005829">
    <property type="term" value="C:cytosol"/>
    <property type="evidence" value="ECO:0007669"/>
    <property type="project" value="TreeGrafter"/>
</dbReference>
<dbReference type="InterPro" id="IPR036477">
    <property type="entry name" value="Formyl_transf_N_sf"/>
</dbReference>
<dbReference type="CDD" id="cd08645">
    <property type="entry name" value="FMT_core_GART"/>
    <property type="match status" value="1"/>
</dbReference>
<dbReference type="GO" id="GO:0006189">
    <property type="term" value="P:'de novo' IMP biosynthetic process"/>
    <property type="evidence" value="ECO:0007669"/>
    <property type="project" value="UniProtKB-UniRule"/>
</dbReference>
<feature type="binding site" evidence="6">
    <location>
        <begin position="13"/>
        <end position="15"/>
    </location>
    <ligand>
        <name>N(1)-(5-phospho-beta-D-ribosyl)glycinamide</name>
        <dbReference type="ChEBI" id="CHEBI:143788"/>
    </ligand>
</feature>
<feature type="binding site" evidence="6">
    <location>
        <begin position="92"/>
        <end position="95"/>
    </location>
    <ligand>
        <name>(6R)-10-formyltetrahydrofolate</name>
        <dbReference type="ChEBI" id="CHEBI:195366"/>
    </ligand>
</feature>
<proteinExistence type="inferred from homology"/>
<dbReference type="RefSeq" id="WP_122914260.1">
    <property type="nucleotide sequence ID" value="NZ_JBNNOX010000008.1"/>
</dbReference>
<evidence type="ECO:0000256" key="6">
    <source>
        <dbReference type="HAMAP-Rule" id="MF_01930"/>
    </source>
</evidence>
<dbReference type="EC" id="2.1.2.2" evidence="6"/>
<dbReference type="InterPro" id="IPR001555">
    <property type="entry name" value="GART_AS"/>
</dbReference>
<dbReference type="GO" id="GO:0004644">
    <property type="term" value="F:phosphoribosylglycinamide formyltransferase activity"/>
    <property type="evidence" value="ECO:0007669"/>
    <property type="project" value="UniProtKB-UniRule"/>
</dbReference>
<dbReference type="InterPro" id="IPR004607">
    <property type="entry name" value="GART"/>
</dbReference>
<accession>A0A3M8CPC4</accession>
<dbReference type="Proteomes" id="UP000281915">
    <property type="component" value="Unassembled WGS sequence"/>
</dbReference>
<evidence type="ECO:0000256" key="5">
    <source>
        <dbReference type="ARBA" id="ARBA00047664"/>
    </source>
</evidence>
<dbReference type="Pfam" id="PF00551">
    <property type="entry name" value="Formyl_trans_N"/>
    <property type="match status" value="1"/>
</dbReference>
<feature type="domain" description="Formyl transferase N-terminal" evidence="7">
    <location>
        <begin position="4"/>
        <end position="184"/>
    </location>
</feature>
<dbReference type="PROSITE" id="PS00373">
    <property type="entry name" value="GART"/>
    <property type="match status" value="1"/>
</dbReference>
<evidence type="ECO:0000256" key="3">
    <source>
        <dbReference type="ARBA" id="ARBA00022755"/>
    </source>
</evidence>
<evidence type="ECO:0000256" key="4">
    <source>
        <dbReference type="ARBA" id="ARBA00038440"/>
    </source>
</evidence>
<dbReference type="PANTHER" id="PTHR43369:SF2">
    <property type="entry name" value="PHOSPHORIBOSYLGLYCINAMIDE FORMYLTRANSFERASE"/>
    <property type="match status" value="1"/>
</dbReference>
<evidence type="ECO:0000313" key="8">
    <source>
        <dbReference type="EMBL" id="RNB77157.1"/>
    </source>
</evidence>
<name>A0A3M8CPC4_9BACL</name>
<keyword evidence="2 6" id="KW-0808">Transferase</keyword>
<dbReference type="UniPathway" id="UPA00074">
    <property type="reaction ID" value="UER00126"/>
</dbReference>
<dbReference type="Gene3D" id="3.40.50.170">
    <property type="entry name" value="Formyl transferase, N-terminal domain"/>
    <property type="match status" value="1"/>
</dbReference>
<dbReference type="FunFam" id="3.40.50.170:FF:000007">
    <property type="entry name" value="Phosphoribosylglycinamide formyltransferase"/>
    <property type="match status" value="1"/>
</dbReference>
<sequence length="203" mass="21623">MVRRVAIFASGSGSNFEAIVQAVQSGKLSGAEIALLVCDKPGAKVLERAARLGVETFVFDPKAYAGKAAFEAEIVAELQKRDITLVVLAGYMRLIGETLLKEYEGSIINLHPSLLPAFPGKDAVGQALACGVKVTGVTVHFVDAGLDTGPIIAQLPVPVEEGDTPDTLAARIHQVEHGLLVEVIGWLLADRVRRDGRFVQITQ</sequence>
<feature type="binding site" evidence="6">
    <location>
        <position position="109"/>
    </location>
    <ligand>
        <name>(6R)-10-formyltetrahydrofolate</name>
        <dbReference type="ChEBI" id="CHEBI:195366"/>
    </ligand>
</feature>
<comment type="catalytic activity">
    <reaction evidence="5 6">
        <text>N(1)-(5-phospho-beta-D-ribosyl)glycinamide + (6R)-10-formyltetrahydrofolate = N(2)-formyl-N(1)-(5-phospho-beta-D-ribosyl)glycinamide + (6S)-5,6,7,8-tetrahydrofolate + H(+)</text>
        <dbReference type="Rhea" id="RHEA:15053"/>
        <dbReference type="ChEBI" id="CHEBI:15378"/>
        <dbReference type="ChEBI" id="CHEBI:57453"/>
        <dbReference type="ChEBI" id="CHEBI:143788"/>
        <dbReference type="ChEBI" id="CHEBI:147286"/>
        <dbReference type="ChEBI" id="CHEBI:195366"/>
        <dbReference type="EC" id="2.1.2.2"/>
    </reaction>
</comment>
<comment type="similarity">
    <text evidence="4 6">Belongs to the GART family.</text>
</comment>
<organism evidence="8 9">
    <name type="scientific">Brevibacillus panacihumi</name>
    <dbReference type="NCBI Taxonomy" id="497735"/>
    <lineage>
        <taxon>Bacteria</taxon>
        <taxon>Bacillati</taxon>
        <taxon>Bacillota</taxon>
        <taxon>Bacilli</taxon>
        <taxon>Bacillales</taxon>
        <taxon>Paenibacillaceae</taxon>
        <taxon>Brevibacillus</taxon>
    </lineage>
</organism>
<dbReference type="PANTHER" id="PTHR43369">
    <property type="entry name" value="PHOSPHORIBOSYLGLYCINAMIDE FORMYLTRANSFERASE"/>
    <property type="match status" value="1"/>
</dbReference>
<comment type="caution">
    <text evidence="8">The sequence shown here is derived from an EMBL/GenBank/DDBJ whole genome shotgun (WGS) entry which is preliminary data.</text>
</comment>
<comment type="function">
    <text evidence="6">Catalyzes the transfer of a formyl group from 10-formyltetrahydrofolate to 5-phospho-ribosyl-glycinamide (GAR), producing 5-phospho-ribosyl-N-formylglycinamide (FGAR) and tetrahydrofolate.</text>
</comment>
<dbReference type="SUPFAM" id="SSF53328">
    <property type="entry name" value="Formyltransferase"/>
    <property type="match status" value="1"/>
</dbReference>
<dbReference type="AlphaFoldDB" id="A0A3M8CPC4"/>
<feature type="active site" description="Proton donor" evidence="6">
    <location>
        <position position="111"/>
    </location>
</feature>
<evidence type="ECO:0000256" key="2">
    <source>
        <dbReference type="ARBA" id="ARBA00022679"/>
    </source>
</evidence>
<dbReference type="HAMAP" id="MF_01930">
    <property type="entry name" value="PurN"/>
    <property type="match status" value="1"/>
</dbReference>
<dbReference type="NCBIfam" id="TIGR00639">
    <property type="entry name" value="PurN"/>
    <property type="match status" value="1"/>
</dbReference>
<evidence type="ECO:0000256" key="1">
    <source>
        <dbReference type="ARBA" id="ARBA00005054"/>
    </source>
</evidence>
<keyword evidence="3 6" id="KW-0658">Purine biosynthesis</keyword>
<feature type="site" description="Raises pKa of active site His" evidence="6">
    <location>
        <position position="147"/>
    </location>
</feature>
<feature type="binding site" evidence="6">
    <location>
        <position position="67"/>
    </location>
    <ligand>
        <name>(6R)-10-formyltetrahydrofolate</name>
        <dbReference type="ChEBI" id="CHEBI:195366"/>
    </ligand>
</feature>
<comment type="pathway">
    <text evidence="1 6">Purine metabolism; IMP biosynthesis via de novo pathway; N(2)-formyl-N(1)-(5-phospho-D-ribosyl)glycinamide from N(1)-(5-phospho-D-ribosyl)glycinamide (10-formyl THF route): step 1/1.</text>
</comment>
<gene>
    <name evidence="6 8" type="primary">purN</name>
    <name evidence="8" type="ORF">EDM58_16165</name>
</gene>
<protein>
    <recommendedName>
        <fullName evidence="6">Phosphoribosylglycinamide formyltransferase</fullName>
        <ecNumber evidence="6">2.1.2.2</ecNumber>
    </recommendedName>
    <alternativeName>
        <fullName evidence="6">5'-phosphoribosylglycinamide transformylase</fullName>
    </alternativeName>
    <alternativeName>
        <fullName evidence="6">GAR transformylase</fullName>
        <shortName evidence="6">GART</shortName>
    </alternativeName>
</protein>
<dbReference type="InterPro" id="IPR002376">
    <property type="entry name" value="Formyl_transf_N"/>
</dbReference>
<dbReference type="EMBL" id="RHHT01000032">
    <property type="protein sequence ID" value="RNB77157.1"/>
    <property type="molecule type" value="Genomic_DNA"/>
</dbReference>
<evidence type="ECO:0000259" key="7">
    <source>
        <dbReference type="Pfam" id="PF00551"/>
    </source>
</evidence>
<reference evidence="8 9" key="1">
    <citation type="submission" date="2018-10" db="EMBL/GenBank/DDBJ databases">
        <title>Phylogenomics of Brevibacillus.</title>
        <authorList>
            <person name="Dunlap C."/>
        </authorList>
    </citation>
    <scope>NUCLEOTIDE SEQUENCE [LARGE SCALE GENOMIC DNA]</scope>
    <source>
        <strain evidence="8 9">JCM 15085</strain>
    </source>
</reference>